<dbReference type="InterPro" id="IPR018392">
    <property type="entry name" value="LysM"/>
</dbReference>
<dbReference type="SMART" id="SM00257">
    <property type="entry name" value="LysM"/>
    <property type="match status" value="1"/>
</dbReference>
<dbReference type="PANTHER" id="PTHR10587">
    <property type="entry name" value="GLYCOSYL TRANSFERASE-RELATED"/>
    <property type="match status" value="1"/>
</dbReference>
<accession>A0ABV3Q4Q2</accession>
<evidence type="ECO:0000313" key="4">
    <source>
        <dbReference type="Proteomes" id="UP001556040"/>
    </source>
</evidence>
<dbReference type="Pfam" id="PF01522">
    <property type="entry name" value="Polysacc_deac_1"/>
    <property type="match status" value="1"/>
</dbReference>
<dbReference type="EMBL" id="JBFMIA010000007">
    <property type="protein sequence ID" value="MEW9502093.1"/>
    <property type="molecule type" value="Genomic_DNA"/>
</dbReference>
<dbReference type="InterPro" id="IPR002509">
    <property type="entry name" value="NODB_dom"/>
</dbReference>
<evidence type="ECO:0000259" key="2">
    <source>
        <dbReference type="PROSITE" id="PS51782"/>
    </source>
</evidence>
<sequence length="249" mass="28503">MYYTVVPGDTLWAIAQRFGLTLQELINMNPQITNPNVLSPGMMIIVKKVVYLTVDDGPGGISTELMLLLLEKFRNHNIKATFFMLDGNMRSYPDLVRRMVAEGHSVGLHGVTHDNEVFYASKESVLGEMDQAQETLREITGVTSYLIRTPYGSSPGMTDEYKQAVAERGYKMWDWNVDTEDWRYQDERYVNHTIEQLEALDPTSNAVVLMHDYLYTTQYLPLLLDSLISSGYEFRRLTEDLPPLQFPTA</sequence>
<protein>
    <submittedName>
        <fullName evidence="3">Polysaccharide deacetylase family protein</fullName>
    </submittedName>
</protein>
<dbReference type="RefSeq" id="WP_367779582.1">
    <property type="nucleotide sequence ID" value="NZ_JBFMIA010000007.1"/>
</dbReference>
<dbReference type="InterPro" id="IPR011330">
    <property type="entry name" value="Glyco_hydro/deAcase_b/a-brl"/>
</dbReference>
<dbReference type="CDD" id="cd10944">
    <property type="entry name" value="CE4_SmPgdA_like"/>
    <property type="match status" value="1"/>
</dbReference>
<dbReference type="Proteomes" id="UP001556040">
    <property type="component" value="Unassembled WGS sequence"/>
</dbReference>
<dbReference type="PROSITE" id="PS51677">
    <property type="entry name" value="NODB"/>
    <property type="match status" value="1"/>
</dbReference>
<feature type="domain" description="NodB homology" evidence="1">
    <location>
        <begin position="48"/>
        <end position="235"/>
    </location>
</feature>
<evidence type="ECO:0000313" key="3">
    <source>
        <dbReference type="EMBL" id="MEW9502093.1"/>
    </source>
</evidence>
<reference evidence="3 4" key="1">
    <citation type="journal article" date="1979" name="Int. J. Syst. Evol. Microbiol.">
        <title>Bacillus globisporus subsp. marinus subsp. nov.</title>
        <authorList>
            <person name="Liu H."/>
        </authorList>
    </citation>
    <scope>NUCLEOTIDE SEQUENCE [LARGE SCALE GENOMIC DNA]</scope>
    <source>
        <strain evidence="3 4">DSM 1297</strain>
    </source>
</reference>
<dbReference type="Gene3D" id="3.20.20.370">
    <property type="entry name" value="Glycoside hydrolase/deacetylase"/>
    <property type="match status" value="1"/>
</dbReference>
<gene>
    <name evidence="3" type="ORF">AB1471_09815</name>
</gene>
<dbReference type="CDD" id="cd00118">
    <property type="entry name" value="LysM"/>
    <property type="match status" value="1"/>
</dbReference>
<dbReference type="SUPFAM" id="SSF88713">
    <property type="entry name" value="Glycoside hydrolase/deacetylase"/>
    <property type="match status" value="1"/>
</dbReference>
<dbReference type="SUPFAM" id="SSF54106">
    <property type="entry name" value="LysM domain"/>
    <property type="match status" value="1"/>
</dbReference>
<comment type="caution">
    <text evidence="3">The sequence shown here is derived from an EMBL/GenBank/DDBJ whole genome shotgun (WGS) entry which is preliminary data.</text>
</comment>
<dbReference type="InterPro" id="IPR050248">
    <property type="entry name" value="Polysacc_deacetylase_ArnD"/>
</dbReference>
<name>A0ABV3Q4Q2_9BACL</name>
<dbReference type="Gene3D" id="3.10.350.10">
    <property type="entry name" value="LysM domain"/>
    <property type="match status" value="1"/>
</dbReference>
<organism evidence="3 4">
    <name type="scientific">Jeotgalibacillus marinus</name>
    <dbReference type="NCBI Taxonomy" id="86667"/>
    <lineage>
        <taxon>Bacteria</taxon>
        <taxon>Bacillati</taxon>
        <taxon>Bacillota</taxon>
        <taxon>Bacilli</taxon>
        <taxon>Bacillales</taxon>
        <taxon>Caryophanaceae</taxon>
        <taxon>Jeotgalibacillus</taxon>
    </lineage>
</organism>
<dbReference type="PROSITE" id="PS51782">
    <property type="entry name" value="LYSM"/>
    <property type="match status" value="1"/>
</dbReference>
<evidence type="ECO:0000259" key="1">
    <source>
        <dbReference type="PROSITE" id="PS51677"/>
    </source>
</evidence>
<dbReference type="InterPro" id="IPR036779">
    <property type="entry name" value="LysM_dom_sf"/>
</dbReference>
<proteinExistence type="predicted"/>
<dbReference type="PANTHER" id="PTHR10587:SF125">
    <property type="entry name" value="POLYSACCHARIDE DEACETYLASE YHEN-RELATED"/>
    <property type="match status" value="1"/>
</dbReference>
<keyword evidence="4" id="KW-1185">Reference proteome</keyword>
<feature type="domain" description="LysM" evidence="2">
    <location>
        <begin position="1"/>
        <end position="46"/>
    </location>
</feature>